<dbReference type="VEuPathDB" id="CryptoDB:Vbra_2504"/>
<keyword evidence="3" id="KW-1185">Reference proteome</keyword>
<accession>A0A0G4F7A3</accession>
<feature type="compositionally biased region" description="Acidic residues" evidence="1">
    <location>
        <begin position="53"/>
        <end position="69"/>
    </location>
</feature>
<protein>
    <submittedName>
        <fullName evidence="2">Uncharacterized protein</fullName>
    </submittedName>
</protein>
<dbReference type="EMBL" id="CDMY01000380">
    <property type="protein sequence ID" value="CEM07892.1"/>
    <property type="molecule type" value="Genomic_DNA"/>
</dbReference>
<organism evidence="2 3">
    <name type="scientific">Vitrella brassicaformis (strain CCMP3155)</name>
    <dbReference type="NCBI Taxonomy" id="1169540"/>
    <lineage>
        <taxon>Eukaryota</taxon>
        <taxon>Sar</taxon>
        <taxon>Alveolata</taxon>
        <taxon>Colpodellida</taxon>
        <taxon>Vitrellaceae</taxon>
        <taxon>Vitrella</taxon>
    </lineage>
</organism>
<name>A0A0G4F7A3_VITBC</name>
<feature type="region of interest" description="Disordered" evidence="1">
    <location>
        <begin position="43"/>
        <end position="69"/>
    </location>
</feature>
<evidence type="ECO:0000313" key="3">
    <source>
        <dbReference type="Proteomes" id="UP000041254"/>
    </source>
</evidence>
<sequence length="69" mass="7713">MALQDSFPPVLFVTMTKDSGPQEAKQEAIAHRQAMERLHYTFVDKGAESEQPAVDDEEGSEEEEEEGSE</sequence>
<dbReference type="AlphaFoldDB" id="A0A0G4F7A3"/>
<reference evidence="2 3" key="1">
    <citation type="submission" date="2014-11" db="EMBL/GenBank/DDBJ databases">
        <authorList>
            <person name="Zhu J."/>
            <person name="Qi W."/>
            <person name="Song R."/>
        </authorList>
    </citation>
    <scope>NUCLEOTIDE SEQUENCE [LARGE SCALE GENOMIC DNA]</scope>
</reference>
<gene>
    <name evidence="2" type="ORF">Vbra_2504</name>
</gene>
<dbReference type="InParanoid" id="A0A0G4F7A3"/>
<dbReference type="Proteomes" id="UP000041254">
    <property type="component" value="Unassembled WGS sequence"/>
</dbReference>
<evidence type="ECO:0000313" key="2">
    <source>
        <dbReference type="EMBL" id="CEM07892.1"/>
    </source>
</evidence>
<evidence type="ECO:0000256" key="1">
    <source>
        <dbReference type="SAM" id="MobiDB-lite"/>
    </source>
</evidence>
<proteinExistence type="predicted"/>